<name>A0ABW5PGA4_9BACL</name>
<gene>
    <name evidence="1" type="ORF">ACFSUF_14045</name>
</gene>
<dbReference type="EMBL" id="JBHUME010000008">
    <property type="protein sequence ID" value="MFD2613549.1"/>
    <property type="molecule type" value="Genomic_DNA"/>
</dbReference>
<dbReference type="RefSeq" id="WP_377603551.1">
    <property type="nucleotide sequence ID" value="NZ_JBHUME010000008.1"/>
</dbReference>
<reference evidence="2" key="1">
    <citation type="journal article" date="2019" name="Int. J. Syst. Evol. Microbiol.">
        <title>The Global Catalogue of Microorganisms (GCM) 10K type strain sequencing project: providing services to taxonomists for standard genome sequencing and annotation.</title>
        <authorList>
            <consortium name="The Broad Institute Genomics Platform"/>
            <consortium name="The Broad Institute Genome Sequencing Center for Infectious Disease"/>
            <person name="Wu L."/>
            <person name="Ma J."/>
        </authorList>
    </citation>
    <scope>NUCLEOTIDE SEQUENCE [LARGE SCALE GENOMIC DNA]</scope>
    <source>
        <strain evidence="2">KCTC 3950</strain>
    </source>
</reference>
<keyword evidence="2" id="KW-1185">Reference proteome</keyword>
<proteinExistence type="predicted"/>
<evidence type="ECO:0000313" key="1">
    <source>
        <dbReference type="EMBL" id="MFD2613549.1"/>
    </source>
</evidence>
<dbReference type="Proteomes" id="UP001597541">
    <property type="component" value="Unassembled WGS sequence"/>
</dbReference>
<protein>
    <recommendedName>
        <fullName evidence="3">DUF1828 domain-containing protein</fullName>
    </recommendedName>
</protein>
<organism evidence="1 2">
    <name type="scientific">Paenibacillus gansuensis</name>
    <dbReference type="NCBI Taxonomy" id="306542"/>
    <lineage>
        <taxon>Bacteria</taxon>
        <taxon>Bacillati</taxon>
        <taxon>Bacillota</taxon>
        <taxon>Bacilli</taxon>
        <taxon>Bacillales</taxon>
        <taxon>Paenibacillaceae</taxon>
        <taxon>Paenibacillus</taxon>
    </lineage>
</organism>
<sequence>MRITASEFDRVSFKMLLNIQRGNYYANKFDFEISDETYFDVLKELLDDYHVEGFALVKMPGGGGFKAINPRVTRSGLSLIEKYIRDKVLLVLATKASSQGISDATMNKSELEKRLDVKSEQIMLHLESLENEEFIEITSKIYADDELYNYDIALTPNGFNLFYDTPHFKKKESSVVINGVMNNYSNSQVFNGDITFSDSFNHVVNSTALSREQKEELSDLIRSILTEKKVTPDNESKLKKYFGKLGDKAGEAVIVQSVTALIKSMLESNVS</sequence>
<accession>A0ABW5PGA4</accession>
<comment type="caution">
    <text evidence="1">The sequence shown here is derived from an EMBL/GenBank/DDBJ whole genome shotgun (WGS) entry which is preliminary data.</text>
</comment>
<evidence type="ECO:0000313" key="2">
    <source>
        <dbReference type="Proteomes" id="UP001597541"/>
    </source>
</evidence>
<evidence type="ECO:0008006" key="3">
    <source>
        <dbReference type="Google" id="ProtNLM"/>
    </source>
</evidence>